<dbReference type="CDD" id="cd00082">
    <property type="entry name" value="HisKA"/>
    <property type="match status" value="1"/>
</dbReference>
<dbReference type="InterPro" id="IPR005467">
    <property type="entry name" value="His_kinase_dom"/>
</dbReference>
<name>F8IKH7_ALIAT</name>
<feature type="domain" description="Histidine kinase" evidence="13">
    <location>
        <begin position="352"/>
        <end position="558"/>
    </location>
</feature>
<evidence type="ECO:0000259" key="14">
    <source>
        <dbReference type="PROSITE" id="PS50885"/>
    </source>
</evidence>
<dbReference type="Gene3D" id="3.30.450.20">
    <property type="entry name" value="PAS domain"/>
    <property type="match status" value="1"/>
</dbReference>
<dbReference type="CDD" id="cd00075">
    <property type="entry name" value="HATPase"/>
    <property type="match status" value="1"/>
</dbReference>
<protein>
    <recommendedName>
        <fullName evidence="3">histidine kinase</fullName>
        <ecNumber evidence="3">2.7.13.3</ecNumber>
    </recommendedName>
</protein>
<dbReference type="SUPFAM" id="SSF158472">
    <property type="entry name" value="HAMP domain-like"/>
    <property type="match status" value="1"/>
</dbReference>
<evidence type="ECO:0000256" key="12">
    <source>
        <dbReference type="SAM" id="Coils"/>
    </source>
</evidence>
<dbReference type="GO" id="GO:0030295">
    <property type="term" value="F:protein kinase activator activity"/>
    <property type="evidence" value="ECO:0007669"/>
    <property type="project" value="TreeGrafter"/>
</dbReference>
<dbReference type="GO" id="GO:0005524">
    <property type="term" value="F:ATP binding"/>
    <property type="evidence" value="ECO:0007669"/>
    <property type="project" value="UniProtKB-KW"/>
</dbReference>
<dbReference type="InterPro" id="IPR013656">
    <property type="entry name" value="PAS_4"/>
</dbReference>
<dbReference type="SMART" id="SM00387">
    <property type="entry name" value="HATPase_c"/>
    <property type="match status" value="1"/>
</dbReference>
<dbReference type="InterPro" id="IPR036890">
    <property type="entry name" value="HATPase_C_sf"/>
</dbReference>
<keyword evidence="5" id="KW-0597">Phosphoprotein</keyword>
<keyword evidence="6" id="KW-0808">Transferase</keyword>
<evidence type="ECO:0000313" key="15">
    <source>
        <dbReference type="EMBL" id="AEJ43555.1"/>
    </source>
</evidence>
<dbReference type="SMART" id="SM00388">
    <property type="entry name" value="HisKA"/>
    <property type="match status" value="1"/>
</dbReference>
<dbReference type="eggNOG" id="COG5002">
    <property type="taxonomic scope" value="Bacteria"/>
</dbReference>
<evidence type="ECO:0000256" key="7">
    <source>
        <dbReference type="ARBA" id="ARBA00022741"/>
    </source>
</evidence>
<keyword evidence="4" id="KW-1003">Cell membrane</keyword>
<dbReference type="InterPro" id="IPR035965">
    <property type="entry name" value="PAS-like_dom_sf"/>
</dbReference>
<dbReference type="GO" id="GO:0005886">
    <property type="term" value="C:plasma membrane"/>
    <property type="evidence" value="ECO:0007669"/>
    <property type="project" value="UniProtKB-SubCell"/>
</dbReference>
<dbReference type="InterPro" id="IPR036097">
    <property type="entry name" value="HisK_dim/P_sf"/>
</dbReference>
<dbReference type="Gene3D" id="6.10.340.10">
    <property type="match status" value="1"/>
</dbReference>
<proteinExistence type="predicted"/>
<dbReference type="SMART" id="SM00304">
    <property type="entry name" value="HAMP"/>
    <property type="match status" value="1"/>
</dbReference>
<dbReference type="Gene3D" id="3.30.565.10">
    <property type="entry name" value="Histidine kinase-like ATPase, C-terminal domain"/>
    <property type="match status" value="1"/>
</dbReference>
<dbReference type="AlphaFoldDB" id="F8IKH7"/>
<comment type="catalytic activity">
    <reaction evidence="1">
        <text>ATP + protein L-histidine = ADP + protein N-phospho-L-histidine.</text>
        <dbReference type="EC" id="2.7.13.3"/>
    </reaction>
</comment>
<dbReference type="EMBL" id="CP002902">
    <property type="protein sequence ID" value="AEJ43555.1"/>
    <property type="molecule type" value="Genomic_DNA"/>
</dbReference>
<feature type="domain" description="HAMP" evidence="14">
    <location>
        <begin position="174"/>
        <end position="226"/>
    </location>
</feature>
<evidence type="ECO:0000256" key="9">
    <source>
        <dbReference type="ARBA" id="ARBA00022840"/>
    </source>
</evidence>
<dbReference type="CDD" id="cd06225">
    <property type="entry name" value="HAMP"/>
    <property type="match status" value="1"/>
</dbReference>
<dbReference type="HOGENOM" id="CLU_000445_89_2_9"/>
<evidence type="ECO:0000256" key="2">
    <source>
        <dbReference type="ARBA" id="ARBA00004651"/>
    </source>
</evidence>
<dbReference type="FunFam" id="3.30.565.10:FF:000006">
    <property type="entry name" value="Sensor histidine kinase WalK"/>
    <property type="match status" value="1"/>
</dbReference>
<dbReference type="InterPro" id="IPR003661">
    <property type="entry name" value="HisK_dim/P_dom"/>
</dbReference>
<evidence type="ECO:0000256" key="5">
    <source>
        <dbReference type="ARBA" id="ARBA00022553"/>
    </source>
</evidence>
<accession>F8IKH7</accession>
<dbReference type="GO" id="GO:0000155">
    <property type="term" value="F:phosphorelay sensor kinase activity"/>
    <property type="evidence" value="ECO:0007669"/>
    <property type="project" value="InterPro"/>
</dbReference>
<dbReference type="PROSITE" id="PS50109">
    <property type="entry name" value="HIS_KIN"/>
    <property type="match status" value="1"/>
</dbReference>
<keyword evidence="11" id="KW-0472">Membrane</keyword>
<keyword evidence="7" id="KW-0547">Nucleotide-binding</keyword>
<dbReference type="Proteomes" id="UP000000292">
    <property type="component" value="Chromosome"/>
</dbReference>
<evidence type="ECO:0000313" key="16">
    <source>
        <dbReference type="Proteomes" id="UP000000292"/>
    </source>
</evidence>
<keyword evidence="8 15" id="KW-0418">Kinase</keyword>
<reference evidence="16" key="2">
    <citation type="submission" date="2011-06" db="EMBL/GenBank/DDBJ databases">
        <title>The complete genome sequence of Alicyclobacillus acidocaldarius sp. Tc-4-1.</title>
        <authorList>
            <person name="Chen Y."/>
            <person name="He Y."/>
            <person name="Dong Z."/>
            <person name="Hu S."/>
        </authorList>
    </citation>
    <scope>NUCLEOTIDE SEQUENCE [LARGE SCALE GENOMIC DNA]</scope>
    <source>
        <strain evidence="16">Tc-4-1</strain>
    </source>
</reference>
<dbReference type="Pfam" id="PF02518">
    <property type="entry name" value="HATPase_c"/>
    <property type="match status" value="1"/>
</dbReference>
<dbReference type="PRINTS" id="PR00344">
    <property type="entry name" value="BCTRLSENSOR"/>
</dbReference>
<feature type="coiled-coil region" evidence="12">
    <location>
        <begin position="218"/>
        <end position="245"/>
    </location>
</feature>
<dbReference type="PANTHER" id="PTHR42878">
    <property type="entry name" value="TWO-COMPONENT HISTIDINE KINASE"/>
    <property type="match status" value="1"/>
</dbReference>
<dbReference type="SUPFAM" id="SSF47384">
    <property type="entry name" value="Homodimeric domain of signal transducing histidine kinase"/>
    <property type="match status" value="1"/>
</dbReference>
<dbReference type="FunFam" id="1.10.287.130:FF:000001">
    <property type="entry name" value="Two-component sensor histidine kinase"/>
    <property type="match status" value="1"/>
</dbReference>
<evidence type="ECO:0000256" key="8">
    <source>
        <dbReference type="ARBA" id="ARBA00022777"/>
    </source>
</evidence>
<evidence type="ECO:0000256" key="6">
    <source>
        <dbReference type="ARBA" id="ARBA00022679"/>
    </source>
</evidence>
<dbReference type="STRING" id="1048834.TC41_1626"/>
<reference evidence="15 16" key="1">
    <citation type="journal article" date="2011" name="J. Bacteriol.">
        <title>Complete Genome Sequence of Alicyclobacillus acidocaldarius Strain Tc-4-1.</title>
        <authorList>
            <person name="Chen Y."/>
            <person name="He Y."/>
            <person name="Zhang B."/>
            <person name="Yang J."/>
            <person name="Li W."/>
            <person name="Dong Z."/>
            <person name="Hu S."/>
        </authorList>
    </citation>
    <scope>NUCLEOTIDE SEQUENCE [LARGE SCALE GENOMIC DNA]</scope>
    <source>
        <strain evidence="15 16">Tc-4-1</strain>
    </source>
</reference>
<dbReference type="InterPro" id="IPR003594">
    <property type="entry name" value="HATPase_dom"/>
</dbReference>
<evidence type="ECO:0000256" key="3">
    <source>
        <dbReference type="ARBA" id="ARBA00012438"/>
    </source>
</evidence>
<evidence type="ECO:0000256" key="11">
    <source>
        <dbReference type="ARBA" id="ARBA00023136"/>
    </source>
</evidence>
<dbReference type="EC" id="2.7.13.3" evidence="3"/>
<evidence type="ECO:0000256" key="1">
    <source>
        <dbReference type="ARBA" id="ARBA00000085"/>
    </source>
</evidence>
<keyword evidence="9" id="KW-0067">ATP-binding</keyword>
<dbReference type="InterPro" id="IPR004358">
    <property type="entry name" value="Sig_transdc_His_kin-like_C"/>
</dbReference>
<evidence type="ECO:0000256" key="10">
    <source>
        <dbReference type="ARBA" id="ARBA00023012"/>
    </source>
</evidence>
<dbReference type="GO" id="GO:0000156">
    <property type="term" value="F:phosphorelay response regulator activity"/>
    <property type="evidence" value="ECO:0007669"/>
    <property type="project" value="TreeGrafter"/>
</dbReference>
<dbReference type="PANTHER" id="PTHR42878:SF3">
    <property type="entry name" value="HISTIDINE PROTEIN KINASE SAES"/>
    <property type="match status" value="1"/>
</dbReference>
<evidence type="ECO:0000259" key="13">
    <source>
        <dbReference type="PROSITE" id="PS50109"/>
    </source>
</evidence>
<comment type="subcellular location">
    <subcellularLocation>
        <location evidence="2">Cell membrane</location>
        <topology evidence="2">Multi-pass membrane protein</topology>
    </subcellularLocation>
</comment>
<dbReference type="GO" id="GO:0007234">
    <property type="term" value="P:osmosensory signaling via phosphorelay pathway"/>
    <property type="evidence" value="ECO:0007669"/>
    <property type="project" value="TreeGrafter"/>
</dbReference>
<dbReference type="RefSeq" id="WP_014464422.1">
    <property type="nucleotide sequence ID" value="NC_017167.1"/>
</dbReference>
<gene>
    <name evidence="15" type="primary">resE</name>
    <name evidence="15" type="ordered locus">TC41_1626</name>
</gene>
<dbReference type="PATRIC" id="fig|1048834.4.peg.1545"/>
<keyword evidence="10" id="KW-0902">Two-component regulatory system</keyword>
<dbReference type="PROSITE" id="PS50885">
    <property type="entry name" value="HAMP"/>
    <property type="match status" value="1"/>
</dbReference>
<dbReference type="Pfam" id="PF00512">
    <property type="entry name" value="HisKA"/>
    <property type="match status" value="1"/>
</dbReference>
<sequence>MWLTIVGMVFVIQALLSVLLQQVFNKYIVTREEASLTQLALTVESVLATETDRSIKEQVASDIARRVERATVVYGIPYTSNAALKAAYAAMTPAQRQALSRGQPVALRGTFGKVHRLTVYVQIPNARAPQPGLVAVSQDTSVLDEPLREIRNMVLFDTVLGVILATGFAFVISKNLSRPLVDMTRAAEEMARGHYRQRVRVVTNDEVGRLGHTFNALARQLAETIEQLSMEREGLQRILSSLQDGVVATDLDGRVVLANPPAKRHLRHLSVAERGIVDEERLPDRLMSLWVRVREQQDAVYREDTWDGRTIGITMLPLYEADGTTLRGALCVLRDITEERRLDRLRKDFIANVSHELRTPLSMLQGYTEALLDDISDDPDMRRELTEIIHDETMRMKRLVNDLLNLAQLESGQFKLHFARVDLTQVMRRVARKFQALAGDEDQLAFEVSIPDHPVMVDGDEDRLEQVFTNLLDNAFRHTSQGTIRFELDIRHDYAYVRVADTGSGIPEEDIPYIFERFYKADKARTRSRSGTGLGLAIARQLVIEHRGEILVESRLGRRHDVHGGVATRFFESGRRRRRRLMTWVYDSKLYDTKFQASCRLARLEDAVASSSDARYLSVFQTQNGRYGVKILLAHDSSESERCSK</sequence>
<dbReference type="Gene3D" id="1.10.287.130">
    <property type="match status" value="1"/>
</dbReference>
<keyword evidence="12" id="KW-0175">Coiled coil</keyword>
<dbReference type="SUPFAM" id="SSF55874">
    <property type="entry name" value="ATPase domain of HSP90 chaperone/DNA topoisomerase II/histidine kinase"/>
    <property type="match status" value="1"/>
</dbReference>
<dbReference type="Pfam" id="PF08448">
    <property type="entry name" value="PAS_4"/>
    <property type="match status" value="1"/>
</dbReference>
<dbReference type="SUPFAM" id="SSF55785">
    <property type="entry name" value="PYP-like sensor domain (PAS domain)"/>
    <property type="match status" value="1"/>
</dbReference>
<organism evidence="15 16">
    <name type="scientific">Alicyclobacillus acidocaldarius (strain Tc-4-1)</name>
    <name type="common">Bacillus acidocaldarius</name>
    <dbReference type="NCBI Taxonomy" id="1048834"/>
    <lineage>
        <taxon>Bacteria</taxon>
        <taxon>Bacillati</taxon>
        <taxon>Bacillota</taxon>
        <taxon>Bacilli</taxon>
        <taxon>Bacillales</taxon>
        <taxon>Alicyclobacillaceae</taxon>
        <taxon>Alicyclobacillus</taxon>
    </lineage>
</organism>
<dbReference type="KEGG" id="aad:TC41_1626"/>
<dbReference type="InterPro" id="IPR050351">
    <property type="entry name" value="BphY/WalK/GraS-like"/>
</dbReference>
<dbReference type="Pfam" id="PF00672">
    <property type="entry name" value="HAMP"/>
    <property type="match status" value="1"/>
</dbReference>
<evidence type="ECO:0000256" key="4">
    <source>
        <dbReference type="ARBA" id="ARBA00022475"/>
    </source>
</evidence>
<dbReference type="InterPro" id="IPR003660">
    <property type="entry name" value="HAMP_dom"/>
</dbReference>